<accession>A0A3N0VEF2</accession>
<dbReference type="Pfam" id="PF01594">
    <property type="entry name" value="AI-2E_transport"/>
    <property type="match status" value="1"/>
</dbReference>
<evidence type="ECO:0000256" key="3">
    <source>
        <dbReference type="ARBA" id="ARBA00022692"/>
    </source>
</evidence>
<gene>
    <name evidence="7" type="ORF">ED208_08890</name>
</gene>
<dbReference type="FunCoup" id="A0A3N0VEF2">
    <property type="interactions" value="166"/>
</dbReference>
<keyword evidence="4 6" id="KW-1133">Transmembrane helix</keyword>
<dbReference type="AlphaFoldDB" id="A0A3N0VEF2"/>
<keyword evidence="5 6" id="KW-0472">Membrane</keyword>
<feature type="transmembrane region" description="Helical" evidence="6">
    <location>
        <begin position="271"/>
        <end position="287"/>
    </location>
</feature>
<evidence type="ECO:0000256" key="6">
    <source>
        <dbReference type="SAM" id="Phobius"/>
    </source>
</evidence>
<dbReference type="GO" id="GO:0016020">
    <property type="term" value="C:membrane"/>
    <property type="evidence" value="ECO:0007669"/>
    <property type="project" value="UniProtKB-SubCell"/>
</dbReference>
<feature type="transmembrane region" description="Helical" evidence="6">
    <location>
        <begin position="307"/>
        <end position="336"/>
    </location>
</feature>
<comment type="similarity">
    <text evidence="2">Belongs to the autoinducer-2 exporter (AI-2E) (TC 2.A.86) family.</text>
</comment>
<name>A0A3N0VEF2_9GAMM</name>
<feature type="transmembrane region" description="Helical" evidence="6">
    <location>
        <begin position="68"/>
        <end position="88"/>
    </location>
</feature>
<evidence type="ECO:0000256" key="4">
    <source>
        <dbReference type="ARBA" id="ARBA00022989"/>
    </source>
</evidence>
<feature type="transmembrane region" description="Helical" evidence="6">
    <location>
        <begin position="14"/>
        <end position="47"/>
    </location>
</feature>
<feature type="transmembrane region" description="Helical" evidence="6">
    <location>
        <begin position="247"/>
        <end position="266"/>
    </location>
</feature>
<proteinExistence type="inferred from homology"/>
<feature type="transmembrane region" description="Helical" evidence="6">
    <location>
        <begin position="154"/>
        <end position="172"/>
    </location>
</feature>
<dbReference type="EMBL" id="RJVO01000003">
    <property type="protein sequence ID" value="ROH91071.1"/>
    <property type="molecule type" value="Genomic_DNA"/>
</dbReference>
<keyword evidence="3 6" id="KW-0812">Transmembrane</keyword>
<evidence type="ECO:0000256" key="2">
    <source>
        <dbReference type="ARBA" id="ARBA00009773"/>
    </source>
</evidence>
<dbReference type="GO" id="GO:0055085">
    <property type="term" value="P:transmembrane transport"/>
    <property type="evidence" value="ECO:0007669"/>
    <property type="project" value="TreeGrafter"/>
</dbReference>
<dbReference type="RefSeq" id="WP_123211526.1">
    <property type="nucleotide sequence ID" value="NZ_RJVO01000003.1"/>
</dbReference>
<dbReference type="PANTHER" id="PTHR21716:SF64">
    <property type="entry name" value="AI-2 TRANSPORT PROTEIN TQSA"/>
    <property type="match status" value="1"/>
</dbReference>
<organism evidence="7 8">
    <name type="scientific">Stagnimonas aquatica</name>
    <dbReference type="NCBI Taxonomy" id="2689987"/>
    <lineage>
        <taxon>Bacteria</taxon>
        <taxon>Pseudomonadati</taxon>
        <taxon>Pseudomonadota</taxon>
        <taxon>Gammaproteobacteria</taxon>
        <taxon>Nevskiales</taxon>
        <taxon>Nevskiaceae</taxon>
        <taxon>Stagnimonas</taxon>
    </lineage>
</organism>
<evidence type="ECO:0000256" key="5">
    <source>
        <dbReference type="ARBA" id="ARBA00023136"/>
    </source>
</evidence>
<sequence>MHAEPHTRLHWREFWPWLLAVLALAALVSALGPILMPFVVGAIFAYLGDPLVDALERRRLSRTWGVSLVFLLITLSLVLLILLIAPMLQQQAVTLAQNIPEGLRWLQDVGLAKLGIQLPDNLRLDSNYLRDWISSHWKEARGAAGLVAESGLKVMATIANIALIPVVSFYLLRDWDNLIAWFDTVTPPRHRPLVRRLARECDEVLGSFVRGQGLVMLALALYYALALWAAGLKLALLVALIAGLLSFVPYLGFAIGFATAMIAMLVQSPELWPLLWVVAIFAFGQVLEGNVLTPLLVGDKIGVHPVAVIFAIMAGGQLFGFTGVLVALPCAAILAVGLREVQRRWLDSNVYRWGEQPQVPEALPAPADSAAGGEPPAA</sequence>
<evidence type="ECO:0000313" key="7">
    <source>
        <dbReference type="EMBL" id="ROH91071.1"/>
    </source>
</evidence>
<dbReference type="Proteomes" id="UP000282106">
    <property type="component" value="Unassembled WGS sequence"/>
</dbReference>
<evidence type="ECO:0000313" key="8">
    <source>
        <dbReference type="Proteomes" id="UP000282106"/>
    </source>
</evidence>
<comment type="subcellular location">
    <subcellularLocation>
        <location evidence="1">Membrane</location>
        <topology evidence="1">Multi-pass membrane protein</topology>
    </subcellularLocation>
</comment>
<reference evidence="7 8" key="1">
    <citation type="submission" date="2018-10" db="EMBL/GenBank/DDBJ databases">
        <authorList>
            <person name="Chen W.-M."/>
        </authorList>
    </citation>
    <scope>NUCLEOTIDE SEQUENCE [LARGE SCALE GENOMIC DNA]</scope>
    <source>
        <strain evidence="7 8">THS-13</strain>
    </source>
</reference>
<comment type="caution">
    <text evidence="7">The sequence shown here is derived from an EMBL/GenBank/DDBJ whole genome shotgun (WGS) entry which is preliminary data.</text>
</comment>
<feature type="transmembrane region" description="Helical" evidence="6">
    <location>
        <begin position="214"/>
        <end position="241"/>
    </location>
</feature>
<evidence type="ECO:0000256" key="1">
    <source>
        <dbReference type="ARBA" id="ARBA00004141"/>
    </source>
</evidence>
<dbReference type="InterPro" id="IPR002549">
    <property type="entry name" value="AI-2E-like"/>
</dbReference>
<dbReference type="PANTHER" id="PTHR21716">
    <property type="entry name" value="TRANSMEMBRANE PROTEIN"/>
    <property type="match status" value="1"/>
</dbReference>
<protein>
    <submittedName>
        <fullName evidence="7">AI-2E family transporter</fullName>
    </submittedName>
</protein>
<keyword evidence="8" id="KW-1185">Reference proteome</keyword>
<dbReference type="InParanoid" id="A0A3N0VEF2"/>